<keyword evidence="2" id="KW-0813">Transport</keyword>
<dbReference type="GO" id="GO:0046872">
    <property type="term" value="F:metal ion binding"/>
    <property type="evidence" value="ECO:0007669"/>
    <property type="project" value="UniProtKB-KW"/>
</dbReference>
<dbReference type="InterPro" id="IPR019795">
    <property type="entry name" value="Globin_bac-like_CS"/>
</dbReference>
<evidence type="ECO:0000256" key="6">
    <source>
        <dbReference type="ARBA" id="ARBA00034496"/>
    </source>
</evidence>
<dbReference type="GO" id="GO:0020037">
    <property type="term" value="F:heme binding"/>
    <property type="evidence" value="ECO:0007669"/>
    <property type="project" value="InterPro"/>
</dbReference>
<keyword evidence="3" id="KW-0349">Heme</keyword>
<comment type="cofactor">
    <cofactor evidence="1">
        <name>heme</name>
        <dbReference type="ChEBI" id="CHEBI:30413"/>
    </cofactor>
</comment>
<dbReference type="EMBL" id="UOFQ01000055">
    <property type="protein sequence ID" value="VAW86941.1"/>
    <property type="molecule type" value="Genomic_DNA"/>
</dbReference>
<keyword evidence="5" id="KW-0408">Iron</keyword>
<dbReference type="InterPro" id="IPR044203">
    <property type="entry name" value="GlbO/GLB3-like"/>
</dbReference>
<protein>
    <submittedName>
        <fullName evidence="7">Hemoglobin-like protein HbO</fullName>
    </submittedName>
</protein>
<evidence type="ECO:0000256" key="1">
    <source>
        <dbReference type="ARBA" id="ARBA00001971"/>
    </source>
</evidence>
<evidence type="ECO:0000256" key="4">
    <source>
        <dbReference type="ARBA" id="ARBA00022723"/>
    </source>
</evidence>
<dbReference type="PANTHER" id="PTHR47366:SF1">
    <property type="entry name" value="TWO-ON-TWO HEMOGLOBIN-3"/>
    <property type="match status" value="1"/>
</dbReference>
<name>A0A3B0Z5W8_9ZZZZ</name>
<dbReference type="InterPro" id="IPR012292">
    <property type="entry name" value="Globin/Proto"/>
</dbReference>
<proteinExistence type="inferred from homology"/>
<dbReference type="SUPFAM" id="SSF46458">
    <property type="entry name" value="Globin-like"/>
    <property type="match status" value="1"/>
</dbReference>
<comment type="similarity">
    <text evidence="6">Belongs to the truncated hemoglobin family. Group II subfamily.</text>
</comment>
<accession>A0A3B0Z5W8</accession>
<evidence type="ECO:0000256" key="5">
    <source>
        <dbReference type="ARBA" id="ARBA00023004"/>
    </source>
</evidence>
<sequence length="127" mass="14681">MQISHYERLGGEQGVRCLVDRFYDLMDSLPEAAVIRKMHANSLDGSRDKLFMFLSGWLGGPGLYIEKYGHPRLRARHLPFSIGEAERDAWMLCMSQALDEMELDSMLRDHLKQSLWNTADHMRNEAP</sequence>
<evidence type="ECO:0000256" key="3">
    <source>
        <dbReference type="ARBA" id="ARBA00022617"/>
    </source>
</evidence>
<evidence type="ECO:0000313" key="7">
    <source>
        <dbReference type="EMBL" id="VAW86941.1"/>
    </source>
</evidence>
<dbReference type="PROSITE" id="PS01213">
    <property type="entry name" value="GLOBIN_FAM_2"/>
    <property type="match status" value="1"/>
</dbReference>
<dbReference type="InterPro" id="IPR001486">
    <property type="entry name" value="Hemoglobin_trunc"/>
</dbReference>
<dbReference type="GO" id="GO:0019825">
    <property type="term" value="F:oxygen binding"/>
    <property type="evidence" value="ECO:0007669"/>
    <property type="project" value="InterPro"/>
</dbReference>
<gene>
    <name evidence="7" type="ORF">MNBD_GAMMA17-1505</name>
</gene>
<dbReference type="CDD" id="cd14773">
    <property type="entry name" value="TrHb2_PhHbO-like_O"/>
    <property type="match status" value="1"/>
</dbReference>
<dbReference type="GO" id="GO:0005344">
    <property type="term" value="F:oxygen carrier activity"/>
    <property type="evidence" value="ECO:0007669"/>
    <property type="project" value="InterPro"/>
</dbReference>
<organism evidence="7">
    <name type="scientific">hydrothermal vent metagenome</name>
    <dbReference type="NCBI Taxonomy" id="652676"/>
    <lineage>
        <taxon>unclassified sequences</taxon>
        <taxon>metagenomes</taxon>
        <taxon>ecological metagenomes</taxon>
    </lineage>
</organism>
<reference evidence="7" key="1">
    <citation type="submission" date="2018-06" db="EMBL/GenBank/DDBJ databases">
        <authorList>
            <person name="Zhirakovskaya E."/>
        </authorList>
    </citation>
    <scope>NUCLEOTIDE SEQUENCE</scope>
</reference>
<dbReference type="Pfam" id="PF01152">
    <property type="entry name" value="Bac_globin"/>
    <property type="match status" value="1"/>
</dbReference>
<keyword evidence="4" id="KW-0479">Metal-binding</keyword>
<dbReference type="Gene3D" id="1.10.490.10">
    <property type="entry name" value="Globins"/>
    <property type="match status" value="1"/>
</dbReference>
<dbReference type="InterPro" id="IPR009050">
    <property type="entry name" value="Globin-like_sf"/>
</dbReference>
<dbReference type="PANTHER" id="PTHR47366">
    <property type="entry name" value="TWO-ON-TWO HEMOGLOBIN-3"/>
    <property type="match status" value="1"/>
</dbReference>
<dbReference type="AlphaFoldDB" id="A0A3B0Z5W8"/>
<evidence type="ECO:0000256" key="2">
    <source>
        <dbReference type="ARBA" id="ARBA00022448"/>
    </source>
</evidence>